<dbReference type="FunFam" id="3.30.420.10:FF:000006">
    <property type="entry name" value="Ribonuclease HII"/>
    <property type="match status" value="1"/>
</dbReference>
<gene>
    <name evidence="14" type="primary">rnhB</name>
    <name evidence="18" type="ORF">QY95_00189</name>
</gene>
<dbReference type="NCBIfam" id="NF000595">
    <property type="entry name" value="PRK00015.1-3"/>
    <property type="match status" value="1"/>
</dbReference>
<keyword evidence="12 14" id="KW-0378">Hydrolase</keyword>
<evidence type="ECO:0000256" key="14">
    <source>
        <dbReference type="HAMAP-Rule" id="MF_00052"/>
    </source>
</evidence>
<feature type="binding site" evidence="14 15">
    <location>
        <position position="78"/>
    </location>
    <ligand>
        <name>a divalent metal cation</name>
        <dbReference type="ChEBI" id="CHEBI:60240"/>
    </ligand>
</feature>
<keyword evidence="8 14" id="KW-0963">Cytoplasm</keyword>
<dbReference type="PROSITE" id="PS51975">
    <property type="entry name" value="RNASE_H_2"/>
    <property type="match status" value="1"/>
</dbReference>
<evidence type="ECO:0000256" key="15">
    <source>
        <dbReference type="PROSITE-ProRule" id="PRU01319"/>
    </source>
</evidence>
<evidence type="ECO:0000259" key="17">
    <source>
        <dbReference type="PROSITE" id="PS51975"/>
    </source>
</evidence>
<name>A0A0F5I1H6_BACTR</name>
<sequence>MSLSVSEIKKLLQTMQSEEDPQFQEWLNDPRKGVQQEIKKWYRLKEQKEKERLQYRKMTAYEQDLLNKGIASIAGVDEVGRGPLAGPVVAAAVILPTDAELTGINDSKKLSKAKRESFYKEIMEKADVGIGIIEASEIDAMNIYEATKEAMKLAISNLSQVPEHLLIDAMKLPLSIPQTAIIKGDSLSASIAAASIAAKVTRDKLMEQYAAQYPHYAFEKNMGYGTKEHLEGLETYGPCPIHRNSFSPVKEMRRVQQR</sequence>
<accession>A0A0F5I1H6</accession>
<evidence type="ECO:0000256" key="9">
    <source>
        <dbReference type="ARBA" id="ARBA00022722"/>
    </source>
</evidence>
<feature type="binding site" evidence="14 15">
    <location>
        <position position="77"/>
    </location>
    <ligand>
        <name>a divalent metal cation</name>
        <dbReference type="ChEBI" id="CHEBI:60240"/>
    </ligand>
</feature>
<dbReference type="OrthoDB" id="9803420at2"/>
<dbReference type="InterPro" id="IPR012337">
    <property type="entry name" value="RNaseH-like_sf"/>
</dbReference>
<dbReference type="GO" id="GO:0004523">
    <property type="term" value="F:RNA-DNA hybrid ribonuclease activity"/>
    <property type="evidence" value="ECO:0007669"/>
    <property type="project" value="UniProtKB-UniRule"/>
</dbReference>
<evidence type="ECO:0000256" key="11">
    <source>
        <dbReference type="ARBA" id="ARBA00022759"/>
    </source>
</evidence>
<proteinExistence type="inferred from homology"/>
<dbReference type="EMBL" id="JWIR02000012">
    <property type="protein sequence ID" value="KKB42340.1"/>
    <property type="molecule type" value="Genomic_DNA"/>
</dbReference>
<dbReference type="InterPro" id="IPR024567">
    <property type="entry name" value="RNase_HII/HIII_dom"/>
</dbReference>
<keyword evidence="11 14" id="KW-0255">Endonuclease</keyword>
<dbReference type="PANTHER" id="PTHR10954">
    <property type="entry name" value="RIBONUCLEASE H2 SUBUNIT A"/>
    <property type="match status" value="1"/>
</dbReference>
<dbReference type="PANTHER" id="PTHR10954:SF18">
    <property type="entry name" value="RIBONUCLEASE HII"/>
    <property type="match status" value="1"/>
</dbReference>
<evidence type="ECO:0000256" key="7">
    <source>
        <dbReference type="ARBA" id="ARBA00019179"/>
    </source>
</evidence>
<evidence type="ECO:0000256" key="6">
    <source>
        <dbReference type="ARBA" id="ARBA00012180"/>
    </source>
</evidence>
<evidence type="ECO:0000256" key="5">
    <source>
        <dbReference type="ARBA" id="ARBA00007383"/>
    </source>
</evidence>
<evidence type="ECO:0000256" key="2">
    <source>
        <dbReference type="ARBA" id="ARBA00001946"/>
    </source>
</evidence>
<evidence type="ECO:0000256" key="8">
    <source>
        <dbReference type="ARBA" id="ARBA00022490"/>
    </source>
</evidence>
<dbReference type="HAMAP" id="MF_00052_B">
    <property type="entry name" value="RNase_HII_B"/>
    <property type="match status" value="1"/>
</dbReference>
<comment type="similarity">
    <text evidence="5 14 16">Belongs to the RNase HII family.</text>
</comment>
<dbReference type="Pfam" id="PF01351">
    <property type="entry name" value="RNase_HII"/>
    <property type="match status" value="1"/>
</dbReference>
<dbReference type="RefSeq" id="WP_039232139.1">
    <property type="nucleotide sequence ID" value="NZ_JWIQ02000003.1"/>
</dbReference>
<dbReference type="NCBIfam" id="NF000594">
    <property type="entry name" value="PRK00015.1-1"/>
    <property type="match status" value="1"/>
</dbReference>
<dbReference type="InterPro" id="IPR001352">
    <property type="entry name" value="RNase_HII/HIII"/>
</dbReference>
<keyword evidence="13 14" id="KW-0464">Manganese</keyword>
<organism evidence="18 19">
    <name type="scientific">Bacillus thermotolerans</name>
    <name type="common">Quasibacillus thermotolerans</name>
    <dbReference type="NCBI Taxonomy" id="1221996"/>
    <lineage>
        <taxon>Bacteria</taxon>
        <taxon>Bacillati</taxon>
        <taxon>Bacillota</taxon>
        <taxon>Bacilli</taxon>
        <taxon>Bacillales</taxon>
        <taxon>Bacillaceae</taxon>
        <taxon>Bacillus</taxon>
    </lineage>
</organism>
<accession>A0A0F5IAI9</accession>
<evidence type="ECO:0000256" key="13">
    <source>
        <dbReference type="ARBA" id="ARBA00023211"/>
    </source>
</evidence>
<dbReference type="GO" id="GO:0043137">
    <property type="term" value="P:DNA replication, removal of RNA primer"/>
    <property type="evidence" value="ECO:0007669"/>
    <property type="project" value="TreeGrafter"/>
</dbReference>
<dbReference type="Gene3D" id="3.30.420.10">
    <property type="entry name" value="Ribonuclease H-like superfamily/Ribonuclease H"/>
    <property type="match status" value="1"/>
</dbReference>
<evidence type="ECO:0000256" key="3">
    <source>
        <dbReference type="ARBA" id="ARBA00004065"/>
    </source>
</evidence>
<dbReference type="Proteomes" id="UP000031563">
    <property type="component" value="Unassembled WGS sequence"/>
</dbReference>
<dbReference type="STRING" id="1221996.QY95_00189"/>
<comment type="catalytic activity">
    <reaction evidence="1 14 15 16">
        <text>Endonucleolytic cleavage to 5'-phosphomonoester.</text>
        <dbReference type="EC" id="3.1.26.4"/>
    </reaction>
</comment>
<comment type="function">
    <text evidence="3 14 16">Endonuclease that specifically degrades the RNA of RNA-DNA hybrids.</text>
</comment>
<dbReference type="CDD" id="cd07182">
    <property type="entry name" value="RNase_HII_bacteria_HII_like"/>
    <property type="match status" value="1"/>
</dbReference>
<evidence type="ECO:0000256" key="4">
    <source>
        <dbReference type="ARBA" id="ARBA00004496"/>
    </source>
</evidence>
<dbReference type="SUPFAM" id="SSF53098">
    <property type="entry name" value="Ribonuclease H-like"/>
    <property type="match status" value="1"/>
</dbReference>
<reference evidence="18" key="1">
    <citation type="submission" date="2015-02" db="EMBL/GenBank/DDBJ databases">
        <title>Genome Assembly of Bacillaceae bacterium MTCC 8252.</title>
        <authorList>
            <person name="Verma A."/>
            <person name="Khatri I."/>
            <person name="Mual P."/>
            <person name="Subramanian S."/>
            <person name="Krishnamurthi S."/>
        </authorList>
    </citation>
    <scope>NUCLEOTIDE SEQUENCE [LARGE SCALE GENOMIC DNA]</scope>
    <source>
        <strain evidence="18">MTCC 8252</strain>
    </source>
</reference>
<evidence type="ECO:0000256" key="1">
    <source>
        <dbReference type="ARBA" id="ARBA00000077"/>
    </source>
</evidence>
<evidence type="ECO:0000313" key="18">
    <source>
        <dbReference type="EMBL" id="KKB42340.1"/>
    </source>
</evidence>
<dbReference type="GO" id="GO:0006298">
    <property type="term" value="P:mismatch repair"/>
    <property type="evidence" value="ECO:0007669"/>
    <property type="project" value="TreeGrafter"/>
</dbReference>
<dbReference type="GO" id="GO:0005737">
    <property type="term" value="C:cytoplasm"/>
    <property type="evidence" value="ECO:0007669"/>
    <property type="project" value="UniProtKB-SubCell"/>
</dbReference>
<feature type="binding site" evidence="14 15">
    <location>
        <position position="168"/>
    </location>
    <ligand>
        <name>a divalent metal cation</name>
        <dbReference type="ChEBI" id="CHEBI:60240"/>
    </ligand>
</feature>
<dbReference type="GO" id="GO:0032299">
    <property type="term" value="C:ribonuclease H2 complex"/>
    <property type="evidence" value="ECO:0007669"/>
    <property type="project" value="TreeGrafter"/>
</dbReference>
<comment type="subcellular location">
    <subcellularLocation>
        <location evidence="4 14">Cytoplasm</location>
    </subcellularLocation>
</comment>
<keyword evidence="10 14" id="KW-0479">Metal-binding</keyword>
<dbReference type="GO" id="GO:0030145">
    <property type="term" value="F:manganese ion binding"/>
    <property type="evidence" value="ECO:0007669"/>
    <property type="project" value="UniProtKB-UniRule"/>
</dbReference>
<dbReference type="AlphaFoldDB" id="A0A0F5I1H6"/>
<dbReference type="InterPro" id="IPR022898">
    <property type="entry name" value="RNase_HII"/>
</dbReference>
<comment type="cofactor">
    <cofactor evidence="2">
        <name>Mg(2+)</name>
        <dbReference type="ChEBI" id="CHEBI:18420"/>
    </cofactor>
</comment>
<feature type="domain" description="RNase H type-2" evidence="17">
    <location>
        <begin position="71"/>
        <end position="258"/>
    </location>
</feature>
<dbReference type="InterPro" id="IPR036397">
    <property type="entry name" value="RNaseH_sf"/>
</dbReference>
<comment type="cofactor">
    <cofactor evidence="14 15">
        <name>Mn(2+)</name>
        <dbReference type="ChEBI" id="CHEBI:29035"/>
    </cofactor>
    <cofactor evidence="14 15">
        <name>Mg(2+)</name>
        <dbReference type="ChEBI" id="CHEBI:18420"/>
    </cofactor>
    <text evidence="14 15">Manganese or magnesium. Binds 1 divalent metal ion per monomer in the absence of substrate. May bind a second metal ion after substrate binding.</text>
</comment>
<evidence type="ECO:0000313" key="19">
    <source>
        <dbReference type="Proteomes" id="UP000031563"/>
    </source>
</evidence>
<evidence type="ECO:0000256" key="16">
    <source>
        <dbReference type="RuleBase" id="RU003515"/>
    </source>
</evidence>
<dbReference type="GO" id="GO:0003723">
    <property type="term" value="F:RNA binding"/>
    <property type="evidence" value="ECO:0007669"/>
    <property type="project" value="UniProtKB-UniRule"/>
</dbReference>
<dbReference type="EC" id="3.1.26.4" evidence="6 14"/>
<comment type="caution">
    <text evidence="18">The sequence shown here is derived from an EMBL/GenBank/DDBJ whole genome shotgun (WGS) entry which is preliminary data.</text>
</comment>
<protein>
    <recommendedName>
        <fullName evidence="7 14">Ribonuclease HII</fullName>
        <shortName evidence="14">RNase HII</shortName>
        <ecNumber evidence="6 14">3.1.26.4</ecNumber>
    </recommendedName>
</protein>
<evidence type="ECO:0000256" key="12">
    <source>
        <dbReference type="ARBA" id="ARBA00022801"/>
    </source>
</evidence>
<keyword evidence="19" id="KW-1185">Reference proteome</keyword>
<evidence type="ECO:0000256" key="10">
    <source>
        <dbReference type="ARBA" id="ARBA00022723"/>
    </source>
</evidence>
<keyword evidence="9 14" id="KW-0540">Nuclease</keyword>